<evidence type="ECO:0000256" key="6">
    <source>
        <dbReference type="SAM" id="MobiDB-lite"/>
    </source>
</evidence>
<keyword evidence="9" id="KW-1185">Reference proteome</keyword>
<dbReference type="SUPFAM" id="SSF56112">
    <property type="entry name" value="Protein kinase-like (PK-like)"/>
    <property type="match status" value="1"/>
</dbReference>
<comment type="caution">
    <text evidence="8">The sequence shown here is derived from an EMBL/GenBank/DDBJ whole genome shotgun (WGS) entry which is preliminary data.</text>
</comment>
<keyword evidence="3" id="KW-0418">Kinase</keyword>
<keyword evidence="4 5" id="KW-0067">ATP-binding</keyword>
<dbReference type="Pfam" id="PF00069">
    <property type="entry name" value="Pkinase"/>
    <property type="match status" value="1"/>
</dbReference>
<proteinExistence type="predicted"/>
<evidence type="ECO:0000256" key="2">
    <source>
        <dbReference type="ARBA" id="ARBA00022741"/>
    </source>
</evidence>
<evidence type="ECO:0000313" key="9">
    <source>
        <dbReference type="Proteomes" id="UP000603200"/>
    </source>
</evidence>
<feature type="region of interest" description="Disordered" evidence="6">
    <location>
        <begin position="270"/>
        <end position="506"/>
    </location>
</feature>
<evidence type="ECO:0000256" key="4">
    <source>
        <dbReference type="ARBA" id="ARBA00022840"/>
    </source>
</evidence>
<dbReference type="PANTHER" id="PTHR43289:SF34">
    <property type="entry name" value="SERINE_THREONINE-PROTEIN KINASE YBDM-RELATED"/>
    <property type="match status" value="1"/>
</dbReference>
<keyword evidence="2 5" id="KW-0547">Nucleotide-binding</keyword>
<evidence type="ECO:0000313" key="8">
    <source>
        <dbReference type="EMBL" id="GIE19338.1"/>
    </source>
</evidence>
<dbReference type="InterPro" id="IPR008271">
    <property type="entry name" value="Ser/Thr_kinase_AS"/>
</dbReference>
<feature type="compositionally biased region" description="Low complexity" evidence="6">
    <location>
        <begin position="549"/>
        <end position="571"/>
    </location>
</feature>
<dbReference type="InterPro" id="IPR017441">
    <property type="entry name" value="Protein_kinase_ATP_BS"/>
</dbReference>
<protein>
    <recommendedName>
        <fullName evidence="7">Protein kinase domain-containing protein</fullName>
    </recommendedName>
</protein>
<gene>
    <name evidence="8" type="ORF">Ahu01nite_024400</name>
</gene>
<feature type="compositionally biased region" description="Low complexity" evidence="6">
    <location>
        <begin position="346"/>
        <end position="372"/>
    </location>
</feature>
<sequence>MEPLQPTDPTTIGRYRLTGRLGAGGMGSVYLGLSPGGRPAAVKVIHENFQNNAESLARFRREVETLRTVRSAYTAALIDSEVDQAPYWLATEYVPGPTLHASVLDNGPFSTDACYGMFAALAEGLTDIHQHGVCHRDLKPQNIILAATGPQLIDFGIARGTEQTGLTQVGYAVGTPGYTAPETLTTNTVGPAADVFALGVTIGFVATARPPFGTGTFTAISMRTMDGKIDLPGVDPGLAALIRACIAADPTQRPTPEAIIDACHRRAPVAPPAPRGAVAGRTSVMPAQGGGTGSRPGQPFPGRAAAPGQPVPGQGVPGQGAYGQGAYGQAGSGPASGQNAYGQPVSGQAYSGSASGQFRQGQPPSGQARPGQGQPGQGQPGQGFGQPGPNQPGQGQAGMGQAGMGQAGMGQAGMGQAGMGQAGRPMSGTARMPAQGGGRAAAPVSGQFGTGKASVPAPAPSGRFNTTTNYDPEPAYSSGGGGSRGGSGGGYPGGIDDRSDSTSPGGRFGPKSVALLSGLGVLILVLVVVMLTKLGGGDDPDQNTAANLPAATSPTPRATKTTKKATPTKTKPTPEKTEDEDKDEDEPDEEEPPTNVSNGKNLSMNGSGLCAEMPKNAAPQAKVKVAHCNGSDAQNWTYTSSNGLQQGDLCMDAGQDSANANNRTRVAPCDESLPQQFKQDTDGTLYNPETGLCLTIGDDDQGSGMGMIDCNGSPTWTLPAPS</sequence>
<feature type="binding site" evidence="5">
    <location>
        <position position="43"/>
    </location>
    <ligand>
        <name>ATP</name>
        <dbReference type="ChEBI" id="CHEBI:30616"/>
    </ligand>
</feature>
<dbReference type="RefSeq" id="WP_203836571.1">
    <property type="nucleotide sequence ID" value="NZ_BAAATV010000005.1"/>
</dbReference>
<dbReference type="InterPro" id="IPR035992">
    <property type="entry name" value="Ricin_B-like_lectins"/>
</dbReference>
<dbReference type="PROSITE" id="PS50231">
    <property type="entry name" value="RICIN_B_LECTIN"/>
    <property type="match status" value="1"/>
</dbReference>
<dbReference type="PROSITE" id="PS00108">
    <property type="entry name" value="PROTEIN_KINASE_ST"/>
    <property type="match status" value="1"/>
</dbReference>
<dbReference type="PANTHER" id="PTHR43289">
    <property type="entry name" value="MITOGEN-ACTIVATED PROTEIN KINASE KINASE KINASE 20-RELATED"/>
    <property type="match status" value="1"/>
</dbReference>
<dbReference type="Gene3D" id="1.10.510.10">
    <property type="entry name" value="Transferase(Phosphotransferase) domain 1"/>
    <property type="match status" value="1"/>
</dbReference>
<reference evidence="8 9" key="1">
    <citation type="submission" date="2021-01" db="EMBL/GenBank/DDBJ databases">
        <title>Whole genome shotgun sequence of Actinoplanes humidus NBRC 14915.</title>
        <authorList>
            <person name="Komaki H."/>
            <person name="Tamura T."/>
        </authorList>
    </citation>
    <scope>NUCLEOTIDE SEQUENCE [LARGE SCALE GENOMIC DNA]</scope>
    <source>
        <strain evidence="8 9">NBRC 14915</strain>
    </source>
</reference>
<evidence type="ECO:0000256" key="3">
    <source>
        <dbReference type="ARBA" id="ARBA00022777"/>
    </source>
</evidence>
<dbReference type="Pfam" id="PF00652">
    <property type="entry name" value="Ricin_B_lectin"/>
    <property type="match status" value="1"/>
</dbReference>
<dbReference type="SUPFAM" id="SSF50370">
    <property type="entry name" value="Ricin B-like lectins"/>
    <property type="match status" value="1"/>
</dbReference>
<feature type="compositionally biased region" description="Gly residues" evidence="6">
    <location>
        <begin position="395"/>
        <end position="421"/>
    </location>
</feature>
<feature type="compositionally biased region" description="Low complexity" evidence="6">
    <location>
        <begin position="301"/>
        <end position="314"/>
    </location>
</feature>
<dbReference type="Gene3D" id="2.80.10.50">
    <property type="match status" value="1"/>
</dbReference>
<dbReference type="InterPro" id="IPR000719">
    <property type="entry name" value="Prot_kinase_dom"/>
</dbReference>
<feature type="domain" description="Protein kinase" evidence="7">
    <location>
        <begin position="15"/>
        <end position="267"/>
    </location>
</feature>
<feature type="region of interest" description="Disordered" evidence="6">
    <location>
        <begin position="536"/>
        <end position="612"/>
    </location>
</feature>
<evidence type="ECO:0000259" key="7">
    <source>
        <dbReference type="PROSITE" id="PS50011"/>
    </source>
</evidence>
<name>A0ABQ3ZL74_9ACTN</name>
<feature type="compositionally biased region" description="Gly residues" evidence="6">
    <location>
        <begin position="315"/>
        <end position="331"/>
    </location>
</feature>
<dbReference type="InterPro" id="IPR000772">
    <property type="entry name" value="Ricin_B_lectin"/>
</dbReference>
<feature type="compositionally biased region" description="Gly residues" evidence="6">
    <location>
        <begin position="373"/>
        <end position="386"/>
    </location>
</feature>
<dbReference type="PROSITE" id="PS50011">
    <property type="entry name" value="PROTEIN_KINASE_DOM"/>
    <property type="match status" value="1"/>
</dbReference>
<feature type="compositionally biased region" description="Gly residues" evidence="6">
    <location>
        <begin position="478"/>
        <end position="493"/>
    </location>
</feature>
<keyword evidence="1" id="KW-0808">Transferase</keyword>
<accession>A0ABQ3ZL74</accession>
<dbReference type="SMART" id="SM00220">
    <property type="entry name" value="S_TKc"/>
    <property type="match status" value="1"/>
</dbReference>
<evidence type="ECO:0000256" key="5">
    <source>
        <dbReference type="PROSITE-ProRule" id="PRU10141"/>
    </source>
</evidence>
<evidence type="ECO:0000256" key="1">
    <source>
        <dbReference type="ARBA" id="ARBA00022679"/>
    </source>
</evidence>
<dbReference type="InterPro" id="IPR011009">
    <property type="entry name" value="Kinase-like_dom_sf"/>
</dbReference>
<dbReference type="CDD" id="cd14014">
    <property type="entry name" value="STKc_PknB_like"/>
    <property type="match status" value="1"/>
</dbReference>
<dbReference type="SMART" id="SM00458">
    <property type="entry name" value="RICIN"/>
    <property type="match status" value="1"/>
</dbReference>
<feature type="compositionally biased region" description="Polar residues" evidence="6">
    <location>
        <begin position="595"/>
        <end position="606"/>
    </location>
</feature>
<feature type="compositionally biased region" description="Acidic residues" evidence="6">
    <location>
        <begin position="577"/>
        <end position="592"/>
    </location>
</feature>
<dbReference type="Proteomes" id="UP000603200">
    <property type="component" value="Unassembled WGS sequence"/>
</dbReference>
<dbReference type="EMBL" id="BOMN01000028">
    <property type="protein sequence ID" value="GIE19338.1"/>
    <property type="molecule type" value="Genomic_DNA"/>
</dbReference>
<organism evidence="8 9">
    <name type="scientific">Winogradskya humida</name>
    <dbReference type="NCBI Taxonomy" id="113566"/>
    <lineage>
        <taxon>Bacteria</taxon>
        <taxon>Bacillati</taxon>
        <taxon>Actinomycetota</taxon>
        <taxon>Actinomycetes</taxon>
        <taxon>Micromonosporales</taxon>
        <taxon>Micromonosporaceae</taxon>
        <taxon>Winogradskya</taxon>
    </lineage>
</organism>
<dbReference type="PROSITE" id="PS00107">
    <property type="entry name" value="PROTEIN_KINASE_ATP"/>
    <property type="match status" value="1"/>
</dbReference>